<accession>A0A8H6Z1V4</accession>
<dbReference type="Gene3D" id="3.20.20.60">
    <property type="entry name" value="Phosphoenolpyruvate-binding domains"/>
    <property type="match status" value="1"/>
</dbReference>
<gene>
    <name evidence="4" type="ORF">MVEN_00219100</name>
</gene>
<dbReference type="GO" id="GO:0005737">
    <property type="term" value="C:cytoplasm"/>
    <property type="evidence" value="ECO:0007669"/>
    <property type="project" value="TreeGrafter"/>
</dbReference>
<organism evidence="4 5">
    <name type="scientific">Mycena venus</name>
    <dbReference type="NCBI Taxonomy" id="2733690"/>
    <lineage>
        <taxon>Eukaryota</taxon>
        <taxon>Fungi</taxon>
        <taxon>Dikarya</taxon>
        <taxon>Basidiomycota</taxon>
        <taxon>Agaricomycotina</taxon>
        <taxon>Agaricomycetes</taxon>
        <taxon>Agaricomycetidae</taxon>
        <taxon>Agaricales</taxon>
        <taxon>Marasmiineae</taxon>
        <taxon>Mycenaceae</taxon>
        <taxon>Mycena</taxon>
    </lineage>
</organism>
<dbReference type="AlphaFoldDB" id="A0A8H6Z1V4"/>
<name>A0A8H6Z1V4_9AGAR</name>
<evidence type="ECO:0000313" key="4">
    <source>
        <dbReference type="EMBL" id="KAF7368929.1"/>
    </source>
</evidence>
<dbReference type="Proteomes" id="UP000620124">
    <property type="component" value="Unassembled WGS sequence"/>
</dbReference>
<proteinExistence type="predicted"/>
<reference evidence="4" key="1">
    <citation type="submission" date="2020-05" db="EMBL/GenBank/DDBJ databases">
        <title>Mycena genomes resolve the evolution of fungal bioluminescence.</title>
        <authorList>
            <person name="Tsai I.J."/>
        </authorList>
    </citation>
    <scope>NUCLEOTIDE SEQUENCE</scope>
    <source>
        <strain evidence="4">CCC161011</strain>
    </source>
</reference>
<dbReference type="PANTHER" id="PTHR30502">
    <property type="entry name" value="2-KETO-3-DEOXY-L-RHAMNONATE ALDOLASE"/>
    <property type="match status" value="1"/>
</dbReference>
<evidence type="ECO:0000256" key="2">
    <source>
        <dbReference type="ARBA" id="ARBA00023239"/>
    </source>
</evidence>
<dbReference type="EMBL" id="JACAZI010000002">
    <property type="protein sequence ID" value="KAF7368929.1"/>
    <property type="molecule type" value="Genomic_DNA"/>
</dbReference>
<dbReference type="GO" id="GO:0046872">
    <property type="term" value="F:metal ion binding"/>
    <property type="evidence" value="ECO:0007669"/>
    <property type="project" value="UniProtKB-KW"/>
</dbReference>
<dbReference type="InterPro" id="IPR015813">
    <property type="entry name" value="Pyrv/PenolPyrv_kinase-like_dom"/>
</dbReference>
<keyword evidence="1" id="KW-0479">Metal-binding</keyword>
<dbReference type="OrthoDB" id="1621678at2759"/>
<dbReference type="InterPro" id="IPR040442">
    <property type="entry name" value="Pyrv_kinase-like_dom_sf"/>
</dbReference>
<sequence>MSNQFTQDANDQKKWIAPTLTQPANLQGALKSGKLLFGVALTYPSRHVAKSLAMTGADWCWLDAEHIAWTQTLLVECIQIIIHESGGKMIPIVRVPSSTAYDYMMLVPLGSSSLTWNPREEMKKVIGACRFPPIGHRSYPPFTFIPGLNDHTPEGETVFSLANKHVAIIPQIESGVGIKNLAEIVAHEEVSAFMIGPGDLRLDLGLPQNLDGDEPTFTAAMETASKVAKERGIPIAGFAVGPEMTKRRIDQGFRLLLGTMDLYAIIFGVMTDIGTGKAVGEAHLQAKASGTV</sequence>
<dbReference type="InterPro" id="IPR005000">
    <property type="entry name" value="Aldolase/citrate-lyase_domain"/>
</dbReference>
<evidence type="ECO:0000313" key="5">
    <source>
        <dbReference type="Proteomes" id="UP000620124"/>
    </source>
</evidence>
<dbReference type="Pfam" id="PF03328">
    <property type="entry name" value="HpcH_HpaI"/>
    <property type="match status" value="1"/>
</dbReference>
<protein>
    <submittedName>
        <fullName evidence="4">2,4-dihydroxyhept-2-ene-1,7-dioic acid aldolase</fullName>
    </submittedName>
</protein>
<evidence type="ECO:0000256" key="1">
    <source>
        <dbReference type="ARBA" id="ARBA00022723"/>
    </source>
</evidence>
<keyword evidence="5" id="KW-1185">Reference proteome</keyword>
<feature type="domain" description="HpcH/HpaI aldolase/citrate lyase" evidence="3">
    <location>
        <begin position="47"/>
        <end position="255"/>
    </location>
</feature>
<comment type="caution">
    <text evidence="4">The sequence shown here is derived from an EMBL/GenBank/DDBJ whole genome shotgun (WGS) entry which is preliminary data.</text>
</comment>
<dbReference type="PANTHER" id="PTHR30502:SF8">
    <property type="entry name" value="SYNTHASE, PUTATIVE-RELATED"/>
    <property type="match status" value="1"/>
</dbReference>
<dbReference type="SUPFAM" id="SSF51621">
    <property type="entry name" value="Phosphoenolpyruvate/pyruvate domain"/>
    <property type="match status" value="1"/>
</dbReference>
<dbReference type="InterPro" id="IPR050251">
    <property type="entry name" value="HpcH-HpaI_aldolase"/>
</dbReference>
<evidence type="ECO:0000259" key="3">
    <source>
        <dbReference type="Pfam" id="PF03328"/>
    </source>
</evidence>
<dbReference type="GO" id="GO:0016832">
    <property type="term" value="F:aldehyde-lyase activity"/>
    <property type="evidence" value="ECO:0007669"/>
    <property type="project" value="TreeGrafter"/>
</dbReference>
<keyword evidence="2" id="KW-0456">Lyase</keyword>